<dbReference type="Proteomes" id="UP000006591">
    <property type="component" value="Chromosome 9"/>
</dbReference>
<dbReference type="EnsemblPlants" id="ONIVA09G17730.1">
    <property type="protein sequence ID" value="ONIVA09G17730.1"/>
    <property type="gene ID" value="ONIVA09G17730"/>
</dbReference>
<dbReference type="AlphaFoldDB" id="A0A0E0IMH3"/>
<proteinExistence type="predicted"/>
<organism evidence="1">
    <name type="scientific">Oryza nivara</name>
    <name type="common">Indian wild rice</name>
    <name type="synonym">Oryza sativa f. spontanea</name>
    <dbReference type="NCBI Taxonomy" id="4536"/>
    <lineage>
        <taxon>Eukaryota</taxon>
        <taxon>Viridiplantae</taxon>
        <taxon>Streptophyta</taxon>
        <taxon>Embryophyta</taxon>
        <taxon>Tracheophyta</taxon>
        <taxon>Spermatophyta</taxon>
        <taxon>Magnoliopsida</taxon>
        <taxon>Liliopsida</taxon>
        <taxon>Poales</taxon>
        <taxon>Poaceae</taxon>
        <taxon>BOP clade</taxon>
        <taxon>Oryzoideae</taxon>
        <taxon>Oryzeae</taxon>
        <taxon>Oryzinae</taxon>
        <taxon>Oryza</taxon>
    </lineage>
</organism>
<reference evidence="1" key="2">
    <citation type="submission" date="2018-04" db="EMBL/GenBank/DDBJ databases">
        <title>OnivRS2 (Oryza nivara Reference Sequence Version 2).</title>
        <authorList>
            <person name="Zhang J."/>
            <person name="Kudrna D."/>
            <person name="Lee S."/>
            <person name="Talag J."/>
            <person name="Rajasekar S."/>
            <person name="Welchert J."/>
            <person name="Hsing Y.-I."/>
            <person name="Wing R.A."/>
        </authorList>
    </citation>
    <scope>NUCLEOTIDE SEQUENCE [LARGE SCALE GENOMIC DNA]</scope>
    <source>
        <strain evidence="1">SL10</strain>
    </source>
</reference>
<evidence type="ECO:0000313" key="2">
    <source>
        <dbReference type="Proteomes" id="UP000006591"/>
    </source>
</evidence>
<dbReference type="HOGENOM" id="CLU_1819033_0_0_1"/>
<keyword evidence="2" id="KW-1185">Reference proteome</keyword>
<sequence>MEIIILSPCVTLSFFLSQPSFLFSLSVRLQRSGVAAGRRATVGRDPRQVGGKGIDDFFPSHTHPVVSPAPLLRGSGGDGGGGGGGGQGRIRRQSVVMASVTATASLLPSVAVVASGGSGGSGGSGEWIWRRWRWPRAIRRQSATAEGGSGRLFFHPCLFLFRGIRHWDQVHELYSD</sequence>
<evidence type="ECO:0000313" key="1">
    <source>
        <dbReference type="EnsemblPlants" id="ONIVA09G17730.1"/>
    </source>
</evidence>
<accession>A0A0E0IMH3</accession>
<reference evidence="1" key="1">
    <citation type="submission" date="2015-04" db="UniProtKB">
        <authorList>
            <consortium name="EnsemblPlants"/>
        </authorList>
    </citation>
    <scope>IDENTIFICATION</scope>
    <source>
        <strain evidence="1">SL10</strain>
    </source>
</reference>
<protein>
    <submittedName>
        <fullName evidence="1">Uncharacterized protein</fullName>
    </submittedName>
</protein>
<name>A0A0E0IMH3_ORYNI</name>
<dbReference type="Gramene" id="ONIVA09G17730.1">
    <property type="protein sequence ID" value="ONIVA09G17730.1"/>
    <property type="gene ID" value="ONIVA09G17730"/>
</dbReference>